<feature type="signal peptide" evidence="3">
    <location>
        <begin position="1"/>
        <end position="23"/>
    </location>
</feature>
<reference evidence="5 6" key="1">
    <citation type="submission" date="2019-02" db="EMBL/GenBank/DDBJ databases">
        <title>Genomic Encyclopedia of Type Strains, Phase IV (KMG-IV): sequencing the most valuable type-strain genomes for metagenomic binning, comparative biology and taxonomic classification.</title>
        <authorList>
            <person name="Goeker M."/>
        </authorList>
    </citation>
    <scope>NUCLEOTIDE SEQUENCE [LARGE SCALE GENOMIC DNA]</scope>
    <source>
        <strain evidence="5 6">DSM 18116</strain>
    </source>
</reference>
<gene>
    <name evidence="5" type="ORF">EV199_5348</name>
</gene>
<dbReference type="SMART" id="SM00642">
    <property type="entry name" value="Aamy"/>
    <property type="match status" value="1"/>
</dbReference>
<keyword evidence="6" id="KW-1185">Reference proteome</keyword>
<dbReference type="AlphaFoldDB" id="A0A4Q7MFQ1"/>
<proteinExistence type="inferred from homology"/>
<accession>A0A4Q7MFQ1</accession>
<dbReference type="CDD" id="cd11313">
    <property type="entry name" value="AmyAc_arch_bac_AmyA"/>
    <property type="match status" value="1"/>
</dbReference>
<protein>
    <submittedName>
        <fullName evidence="5">Uncharacterized protein DUF3459</fullName>
    </submittedName>
</protein>
<dbReference type="PANTHER" id="PTHR47786:SF2">
    <property type="entry name" value="GLYCOSYL HYDROLASE FAMILY 13 CATALYTIC DOMAIN-CONTAINING PROTEIN"/>
    <property type="match status" value="1"/>
</dbReference>
<dbReference type="Gene3D" id="3.20.20.80">
    <property type="entry name" value="Glycosidases"/>
    <property type="match status" value="1"/>
</dbReference>
<feature type="chain" id="PRO_5020540206" evidence="3">
    <location>
        <begin position="24"/>
        <end position="464"/>
    </location>
</feature>
<sequence>MTSTIYKLLAGAAVIISLLPACVSGPEKDKKTEEETVAAVDTLTIPPPPSWIKQSNVYEVNLRQYTKEGTFAAFAQSLPRLKAMGVEILWFMPVTPIGITDRKGTLGSYYAVADYKAVNPEFGTITDFKKLVSDAHAQGFKVIIDWVANHTSADHPWLKSHPDFYNRDSTGKALSAFDWTDTRDLNYDNRELRDSMIESMRYWVREADIDGFRCDVASEVPTDFWKQCIARLQKDKSLFMLAEGEKGNLHEAGFAATYGWDLFQHMKKVAAGQTNALSLDSVMAREDSMFSTNDARLYFTSNHDENSWNKSDFGTFPGLKHGAFAVLTQTMRGSLPLIYGGQEEPVLRALPFFKKDNMNMKQFKRAAFYKTLLELRKRNAALATDAGFRKVSVGDDKALYAYLREKDGKKVLVILNLSAKEQTITIKDEALTGEPMNLFLGTKEPFKPGHSFNIEPWAYIVCEY</sequence>
<dbReference type="RefSeq" id="WP_130543855.1">
    <property type="nucleotide sequence ID" value="NZ_CP042431.1"/>
</dbReference>
<evidence type="ECO:0000256" key="1">
    <source>
        <dbReference type="ARBA" id="ARBA00008061"/>
    </source>
</evidence>
<dbReference type="InterPro" id="IPR013780">
    <property type="entry name" value="Glyco_hydro_b"/>
</dbReference>
<evidence type="ECO:0000256" key="3">
    <source>
        <dbReference type="SAM" id="SignalP"/>
    </source>
</evidence>
<dbReference type="GO" id="GO:0005975">
    <property type="term" value="P:carbohydrate metabolic process"/>
    <property type="evidence" value="ECO:0007669"/>
    <property type="project" value="InterPro"/>
</dbReference>
<dbReference type="InterPro" id="IPR017853">
    <property type="entry name" value="GH"/>
</dbReference>
<comment type="similarity">
    <text evidence="1">Belongs to the glycosyl hydrolase 13 family.</text>
</comment>
<evidence type="ECO:0000313" key="5">
    <source>
        <dbReference type="EMBL" id="RZS66964.1"/>
    </source>
</evidence>
<evidence type="ECO:0000259" key="4">
    <source>
        <dbReference type="SMART" id="SM00642"/>
    </source>
</evidence>
<name>A0A4Q7MFQ1_9BACT</name>
<dbReference type="PANTHER" id="PTHR47786">
    <property type="entry name" value="ALPHA-1,4-GLUCAN:MALTOSE-1-PHOSPHATE MALTOSYLTRANSFERASE"/>
    <property type="match status" value="1"/>
</dbReference>
<evidence type="ECO:0000256" key="2">
    <source>
        <dbReference type="ARBA" id="ARBA00023295"/>
    </source>
</evidence>
<dbReference type="Pfam" id="PF23915">
    <property type="entry name" value="SusG_C"/>
    <property type="match status" value="1"/>
</dbReference>
<dbReference type="EMBL" id="SGXA01000004">
    <property type="protein sequence ID" value="RZS66964.1"/>
    <property type="molecule type" value="Genomic_DNA"/>
</dbReference>
<comment type="caution">
    <text evidence="5">The sequence shown here is derived from an EMBL/GenBank/DDBJ whole genome shotgun (WGS) entry which is preliminary data.</text>
</comment>
<dbReference type="Proteomes" id="UP000293874">
    <property type="component" value="Unassembled WGS sequence"/>
</dbReference>
<dbReference type="OrthoDB" id="9805159at2"/>
<keyword evidence="2" id="KW-0326">Glycosidase</keyword>
<evidence type="ECO:0000313" key="6">
    <source>
        <dbReference type="Proteomes" id="UP000293874"/>
    </source>
</evidence>
<dbReference type="InterPro" id="IPR006047">
    <property type="entry name" value="GH13_cat_dom"/>
</dbReference>
<dbReference type="Gene3D" id="2.60.40.1180">
    <property type="entry name" value="Golgi alpha-mannosidase II"/>
    <property type="match status" value="1"/>
</dbReference>
<keyword evidence="3" id="KW-0732">Signal</keyword>
<dbReference type="InterPro" id="IPR056300">
    <property type="entry name" value="SusG-like_C"/>
</dbReference>
<organism evidence="5 6">
    <name type="scientific">Pseudobacter ginsenosidimutans</name>
    <dbReference type="NCBI Taxonomy" id="661488"/>
    <lineage>
        <taxon>Bacteria</taxon>
        <taxon>Pseudomonadati</taxon>
        <taxon>Bacteroidota</taxon>
        <taxon>Chitinophagia</taxon>
        <taxon>Chitinophagales</taxon>
        <taxon>Chitinophagaceae</taxon>
        <taxon>Pseudobacter</taxon>
    </lineage>
</organism>
<feature type="domain" description="Glycosyl hydrolase family 13 catalytic" evidence="4">
    <location>
        <begin position="68"/>
        <end position="376"/>
    </location>
</feature>
<keyword evidence="2" id="KW-0378">Hydrolase</keyword>
<dbReference type="Pfam" id="PF00128">
    <property type="entry name" value="Alpha-amylase"/>
    <property type="match status" value="2"/>
</dbReference>
<dbReference type="GO" id="GO:0016798">
    <property type="term" value="F:hydrolase activity, acting on glycosyl bonds"/>
    <property type="evidence" value="ECO:0007669"/>
    <property type="project" value="UniProtKB-KW"/>
</dbReference>
<dbReference type="SUPFAM" id="SSF51011">
    <property type="entry name" value="Glycosyl hydrolase domain"/>
    <property type="match status" value="1"/>
</dbReference>
<dbReference type="SUPFAM" id="SSF51445">
    <property type="entry name" value="(Trans)glycosidases"/>
    <property type="match status" value="1"/>
</dbReference>